<dbReference type="EMBL" id="JBEWTB010000001">
    <property type="protein sequence ID" value="MET4755007.1"/>
    <property type="molecule type" value="Genomic_DNA"/>
</dbReference>
<evidence type="ECO:0000256" key="3">
    <source>
        <dbReference type="ARBA" id="ARBA00023163"/>
    </source>
</evidence>
<keyword evidence="2" id="KW-0238">DNA-binding</keyword>
<evidence type="ECO:0000256" key="1">
    <source>
        <dbReference type="ARBA" id="ARBA00023015"/>
    </source>
</evidence>
<dbReference type="Gene3D" id="1.10.260.40">
    <property type="entry name" value="lambda repressor-like DNA-binding domains"/>
    <property type="match status" value="1"/>
</dbReference>
<keyword evidence="3" id="KW-0804">Transcription</keyword>
<gene>
    <name evidence="5" type="ORF">V5J35_000199</name>
</gene>
<protein>
    <submittedName>
        <fullName evidence="5">LacI family transcriptional regulator</fullName>
    </submittedName>
</protein>
<sequence length="352" mass="39003">MHVNRQNVAGENVTSSDHQRCKLVKATIKDVAREAGVSISTVSYAINNKDRISSETRKHVLHVAKRLNYVANGNAKLLKQKHTRAIGIFFNSWFGPIYSEIARGIEKAVHQAGYDLVACSLYGEENSTAYKYLRDRMVDGAIILADSFDDDFLKSTASKDLPLVVLDREVESPHIFSVLIDNFGGAFNATKALVQSGCKDVYFLGGPKGSYDSQKRLEGYIAALGFCGATINNNHILECDFTEEGAYQKMKVLFNKGTVPNAIFSANDEMALGIYRAARENNLKIPENIKVIGFDDIREAEFAAPPLTTVSHQKYEMGINAAEILFEAIKSPAKDLNKLRIQATRLIERESV</sequence>
<keyword evidence="1" id="KW-0805">Transcription regulation</keyword>
<dbReference type="SMART" id="SM00354">
    <property type="entry name" value="HTH_LACI"/>
    <property type="match status" value="1"/>
</dbReference>
<dbReference type="SUPFAM" id="SSF53822">
    <property type="entry name" value="Periplasmic binding protein-like I"/>
    <property type="match status" value="1"/>
</dbReference>
<dbReference type="Gene3D" id="3.40.50.2300">
    <property type="match status" value="2"/>
</dbReference>
<name>A0ABV2SB61_9GAMM</name>
<dbReference type="PANTHER" id="PTHR30146">
    <property type="entry name" value="LACI-RELATED TRANSCRIPTIONAL REPRESSOR"/>
    <property type="match status" value="1"/>
</dbReference>
<organism evidence="5 6">
    <name type="scientific">Endozoicomonas lisbonensis</name>
    <dbReference type="NCBI Taxonomy" id="3120522"/>
    <lineage>
        <taxon>Bacteria</taxon>
        <taxon>Pseudomonadati</taxon>
        <taxon>Pseudomonadota</taxon>
        <taxon>Gammaproteobacteria</taxon>
        <taxon>Oceanospirillales</taxon>
        <taxon>Endozoicomonadaceae</taxon>
        <taxon>Endozoicomonas</taxon>
    </lineage>
</organism>
<dbReference type="Pfam" id="PF00532">
    <property type="entry name" value="Peripla_BP_1"/>
    <property type="match status" value="1"/>
</dbReference>
<keyword evidence="6" id="KW-1185">Reference proteome</keyword>
<reference evidence="5 6" key="1">
    <citation type="submission" date="2024-06" db="EMBL/GenBank/DDBJ databases">
        <title>Genomic Encyclopedia of Type Strains, Phase V (KMG-V): Genome sequencing to study the core and pangenomes of soil and plant-associated prokaryotes.</title>
        <authorList>
            <person name="Whitman W."/>
        </authorList>
    </citation>
    <scope>NUCLEOTIDE SEQUENCE [LARGE SCALE GENOMIC DNA]</scope>
    <source>
        <strain evidence="5 6">NE40</strain>
    </source>
</reference>
<dbReference type="InterPro" id="IPR001761">
    <property type="entry name" value="Peripla_BP/Lac1_sug-bd_dom"/>
</dbReference>
<comment type="caution">
    <text evidence="5">The sequence shown here is derived from an EMBL/GenBank/DDBJ whole genome shotgun (WGS) entry which is preliminary data.</text>
</comment>
<dbReference type="Pfam" id="PF00356">
    <property type="entry name" value="LacI"/>
    <property type="match status" value="1"/>
</dbReference>
<dbReference type="SUPFAM" id="SSF47413">
    <property type="entry name" value="lambda repressor-like DNA-binding domains"/>
    <property type="match status" value="1"/>
</dbReference>
<feature type="domain" description="HTH lacI-type" evidence="4">
    <location>
        <begin position="26"/>
        <end position="80"/>
    </location>
</feature>
<dbReference type="CDD" id="cd06267">
    <property type="entry name" value="PBP1_LacI_sugar_binding-like"/>
    <property type="match status" value="1"/>
</dbReference>
<evidence type="ECO:0000313" key="6">
    <source>
        <dbReference type="Proteomes" id="UP001549366"/>
    </source>
</evidence>
<accession>A0ABV2SB61</accession>
<dbReference type="PANTHER" id="PTHR30146:SF109">
    <property type="entry name" value="HTH-TYPE TRANSCRIPTIONAL REGULATOR GALS"/>
    <property type="match status" value="1"/>
</dbReference>
<dbReference type="InterPro" id="IPR010982">
    <property type="entry name" value="Lambda_DNA-bd_dom_sf"/>
</dbReference>
<dbReference type="PROSITE" id="PS00356">
    <property type="entry name" value="HTH_LACI_1"/>
    <property type="match status" value="1"/>
</dbReference>
<evidence type="ECO:0000259" key="4">
    <source>
        <dbReference type="PROSITE" id="PS50932"/>
    </source>
</evidence>
<dbReference type="InterPro" id="IPR000843">
    <property type="entry name" value="HTH_LacI"/>
</dbReference>
<evidence type="ECO:0000313" key="5">
    <source>
        <dbReference type="EMBL" id="MET4755007.1"/>
    </source>
</evidence>
<dbReference type="Proteomes" id="UP001549366">
    <property type="component" value="Unassembled WGS sequence"/>
</dbReference>
<evidence type="ECO:0000256" key="2">
    <source>
        <dbReference type="ARBA" id="ARBA00023125"/>
    </source>
</evidence>
<dbReference type="CDD" id="cd01392">
    <property type="entry name" value="HTH_LacI"/>
    <property type="match status" value="1"/>
</dbReference>
<dbReference type="PROSITE" id="PS50932">
    <property type="entry name" value="HTH_LACI_2"/>
    <property type="match status" value="1"/>
</dbReference>
<proteinExistence type="predicted"/>
<dbReference type="PRINTS" id="PR00036">
    <property type="entry name" value="HTHLACI"/>
</dbReference>
<dbReference type="InterPro" id="IPR028082">
    <property type="entry name" value="Peripla_BP_I"/>
</dbReference>